<sequence length="88" mass="9937">MTLTWLGLDFLGICFTSVSFVFLFSYTFSRVGVASPVYNFGLDWTVSAVEQELETQAIRVSYVCSRGLWKRMGWDGLGQDKAYPEFSG</sequence>
<accession>A0A6G1I123</accession>
<dbReference type="Proteomes" id="UP000799640">
    <property type="component" value="Unassembled WGS sequence"/>
</dbReference>
<dbReference type="EMBL" id="ML996692">
    <property type="protein sequence ID" value="KAF2401998.1"/>
    <property type="molecule type" value="Genomic_DNA"/>
</dbReference>
<keyword evidence="3" id="KW-1185">Reference proteome</keyword>
<gene>
    <name evidence="2" type="ORF">EJ06DRAFT_371422</name>
</gene>
<feature type="transmembrane region" description="Helical" evidence="1">
    <location>
        <begin position="6"/>
        <end position="26"/>
    </location>
</feature>
<evidence type="ECO:0000313" key="2">
    <source>
        <dbReference type="EMBL" id="KAF2401998.1"/>
    </source>
</evidence>
<name>A0A6G1I123_9PEZI</name>
<evidence type="ECO:0000313" key="3">
    <source>
        <dbReference type="Proteomes" id="UP000799640"/>
    </source>
</evidence>
<protein>
    <submittedName>
        <fullName evidence="2">Uncharacterized protein</fullName>
    </submittedName>
</protein>
<organism evidence="2 3">
    <name type="scientific">Trichodelitschia bisporula</name>
    <dbReference type="NCBI Taxonomy" id="703511"/>
    <lineage>
        <taxon>Eukaryota</taxon>
        <taxon>Fungi</taxon>
        <taxon>Dikarya</taxon>
        <taxon>Ascomycota</taxon>
        <taxon>Pezizomycotina</taxon>
        <taxon>Dothideomycetes</taxon>
        <taxon>Dothideomycetes incertae sedis</taxon>
        <taxon>Phaeotrichales</taxon>
        <taxon>Phaeotrichaceae</taxon>
        <taxon>Trichodelitschia</taxon>
    </lineage>
</organism>
<evidence type="ECO:0000256" key="1">
    <source>
        <dbReference type="SAM" id="Phobius"/>
    </source>
</evidence>
<keyword evidence="1" id="KW-1133">Transmembrane helix</keyword>
<keyword evidence="1" id="KW-0812">Transmembrane</keyword>
<dbReference type="AlphaFoldDB" id="A0A6G1I123"/>
<proteinExistence type="predicted"/>
<reference evidence="2" key="1">
    <citation type="journal article" date="2020" name="Stud. Mycol.">
        <title>101 Dothideomycetes genomes: a test case for predicting lifestyles and emergence of pathogens.</title>
        <authorList>
            <person name="Haridas S."/>
            <person name="Albert R."/>
            <person name="Binder M."/>
            <person name="Bloem J."/>
            <person name="Labutti K."/>
            <person name="Salamov A."/>
            <person name="Andreopoulos B."/>
            <person name="Baker S."/>
            <person name="Barry K."/>
            <person name="Bills G."/>
            <person name="Bluhm B."/>
            <person name="Cannon C."/>
            <person name="Castanera R."/>
            <person name="Culley D."/>
            <person name="Daum C."/>
            <person name="Ezra D."/>
            <person name="Gonzalez J."/>
            <person name="Henrissat B."/>
            <person name="Kuo A."/>
            <person name="Liang C."/>
            <person name="Lipzen A."/>
            <person name="Lutzoni F."/>
            <person name="Magnuson J."/>
            <person name="Mondo S."/>
            <person name="Nolan M."/>
            <person name="Ohm R."/>
            <person name="Pangilinan J."/>
            <person name="Park H.-J."/>
            <person name="Ramirez L."/>
            <person name="Alfaro M."/>
            <person name="Sun H."/>
            <person name="Tritt A."/>
            <person name="Yoshinaga Y."/>
            <person name="Zwiers L.-H."/>
            <person name="Turgeon B."/>
            <person name="Goodwin S."/>
            <person name="Spatafora J."/>
            <person name="Crous P."/>
            <person name="Grigoriev I."/>
        </authorList>
    </citation>
    <scope>NUCLEOTIDE SEQUENCE</scope>
    <source>
        <strain evidence="2">CBS 262.69</strain>
    </source>
</reference>
<keyword evidence="1" id="KW-0472">Membrane</keyword>